<gene>
    <name evidence="2" type="ORF">PCAR00345_LOCUS21180</name>
</gene>
<feature type="region of interest" description="Disordered" evidence="1">
    <location>
        <begin position="455"/>
        <end position="498"/>
    </location>
</feature>
<organism evidence="2">
    <name type="scientific">Chrysotila carterae</name>
    <name type="common">Marine alga</name>
    <name type="synonym">Syracosphaera carterae</name>
    <dbReference type="NCBI Taxonomy" id="13221"/>
    <lineage>
        <taxon>Eukaryota</taxon>
        <taxon>Haptista</taxon>
        <taxon>Haptophyta</taxon>
        <taxon>Prymnesiophyceae</taxon>
        <taxon>Isochrysidales</taxon>
        <taxon>Isochrysidaceae</taxon>
        <taxon>Chrysotila</taxon>
    </lineage>
</organism>
<dbReference type="EMBL" id="HBIZ01033246">
    <property type="protein sequence ID" value="CAE0768568.1"/>
    <property type="molecule type" value="Transcribed_RNA"/>
</dbReference>
<sequence>MSASTWQRQLFLQVHAEATLRAASAEHDLLLRLAAPDVREALLQCCPNVAELSPFELLKAIRDEFAVSEIVSGFSAFIPGAHGGPRFWFGPTVKESRNETHLENLWEVWLKENWDYSKLQAYIYGMDDLEVHGYGFKPFAQRARPASAEETRERSVYCAVNTLRFGAGSPLYGEVSVVLSPAAAARTTLLAPFDTGSWIFMCNATSGTPPWFHYPHDCSAYNGRRGLGTMAAFEHLWLQNEAWWLRNSSTLPRSLARLLSPFDAPSALMGIDFVRYFEAMPAATLSFETDIKLVIADFSALWGEAVGQLLRAWCSTQRWPLAWALGLNRGRSHGVAFWDAGGFKGTFGTDPFPRFLDPELAVTAGINITVSQFDLSAFDASWESAAASRIVALQQNKSFDPKEWSRRWSQLRPNTSESLWLGLLRPRACADTERCLGVTRKRNCACVVPSLRKTPDGLHDTPDGLHSIPHGGHGATDGRETTSSTSAVEQVAQERYPA</sequence>
<dbReference type="AlphaFoldDB" id="A0A7S4BK56"/>
<proteinExistence type="predicted"/>
<reference evidence="2" key="1">
    <citation type="submission" date="2021-01" db="EMBL/GenBank/DDBJ databases">
        <authorList>
            <person name="Corre E."/>
            <person name="Pelletier E."/>
            <person name="Niang G."/>
            <person name="Scheremetjew M."/>
            <person name="Finn R."/>
            <person name="Kale V."/>
            <person name="Holt S."/>
            <person name="Cochrane G."/>
            <person name="Meng A."/>
            <person name="Brown T."/>
            <person name="Cohen L."/>
        </authorList>
    </citation>
    <scope>NUCLEOTIDE SEQUENCE</scope>
    <source>
        <strain evidence="2">CCMP645</strain>
    </source>
</reference>
<evidence type="ECO:0000313" key="2">
    <source>
        <dbReference type="EMBL" id="CAE0768568.1"/>
    </source>
</evidence>
<evidence type="ECO:0000256" key="1">
    <source>
        <dbReference type="SAM" id="MobiDB-lite"/>
    </source>
</evidence>
<name>A0A7S4BK56_CHRCT</name>
<protein>
    <submittedName>
        <fullName evidence="2">Uncharacterized protein</fullName>
    </submittedName>
</protein>
<accession>A0A7S4BK56</accession>